<dbReference type="InterPro" id="IPR015378">
    <property type="entry name" value="Transposase-like_Mu_C"/>
</dbReference>
<dbReference type="Proteomes" id="UP000823892">
    <property type="component" value="Unassembled WGS sequence"/>
</dbReference>
<dbReference type="AlphaFoldDB" id="A0A9D2QUF5"/>
<dbReference type="EMBL" id="DWUY01000097">
    <property type="protein sequence ID" value="HJD28248.1"/>
    <property type="molecule type" value="Genomic_DNA"/>
</dbReference>
<dbReference type="Pfam" id="PF09299">
    <property type="entry name" value="Mu-transpos_C"/>
    <property type="match status" value="1"/>
</dbReference>
<comment type="caution">
    <text evidence="2">The sequence shown here is derived from an EMBL/GenBank/DDBJ whole genome shotgun (WGS) entry which is preliminary data.</text>
</comment>
<reference evidence="2" key="2">
    <citation type="submission" date="2021-04" db="EMBL/GenBank/DDBJ databases">
        <authorList>
            <person name="Gilroy R."/>
        </authorList>
    </citation>
    <scope>NUCLEOTIDE SEQUENCE</scope>
    <source>
        <strain evidence="2">ChiBcec6-4105</strain>
    </source>
</reference>
<evidence type="ECO:0000313" key="3">
    <source>
        <dbReference type="Proteomes" id="UP000823892"/>
    </source>
</evidence>
<organism evidence="2 3">
    <name type="scientific">Candidatus Blautia avicola</name>
    <dbReference type="NCBI Taxonomy" id="2838483"/>
    <lineage>
        <taxon>Bacteria</taxon>
        <taxon>Bacillati</taxon>
        <taxon>Bacillota</taxon>
        <taxon>Clostridia</taxon>
        <taxon>Lachnospirales</taxon>
        <taxon>Lachnospiraceae</taxon>
        <taxon>Blautia</taxon>
    </lineage>
</organism>
<feature type="domain" description="Transposase-like Mu C-terminal" evidence="1">
    <location>
        <begin position="61"/>
        <end position="108"/>
    </location>
</feature>
<name>A0A9D2QUF5_9FIRM</name>
<sequence>NRLWAVFLDAYYHQKPHEGISEYYESLGAAVPESGITPLQEWNRDSRPLTYLDVSVVSEAFLHHEIRKVDKGGCISFKGRKYETKPALIGYKVEISYDPAAPETITVSYPGYEPFTTQPVRIGEFCDKNPTLPAAMQEQTPTTSRFLDALEKKHSESTRQMADAISFASYRKEVDDHV</sequence>
<gene>
    <name evidence="2" type="ORF">H9914_04530</name>
</gene>
<proteinExistence type="predicted"/>
<reference evidence="2" key="1">
    <citation type="journal article" date="2021" name="PeerJ">
        <title>Extensive microbial diversity within the chicken gut microbiome revealed by metagenomics and culture.</title>
        <authorList>
            <person name="Gilroy R."/>
            <person name="Ravi A."/>
            <person name="Getino M."/>
            <person name="Pursley I."/>
            <person name="Horton D.L."/>
            <person name="Alikhan N.F."/>
            <person name="Baker D."/>
            <person name="Gharbi K."/>
            <person name="Hall N."/>
            <person name="Watson M."/>
            <person name="Adriaenssens E.M."/>
            <person name="Foster-Nyarko E."/>
            <person name="Jarju S."/>
            <person name="Secka A."/>
            <person name="Antonio M."/>
            <person name="Oren A."/>
            <person name="Chaudhuri R.R."/>
            <person name="La Ragione R."/>
            <person name="Hildebrand F."/>
            <person name="Pallen M.J."/>
        </authorList>
    </citation>
    <scope>NUCLEOTIDE SEQUENCE</scope>
    <source>
        <strain evidence="2">ChiBcec6-4105</strain>
    </source>
</reference>
<accession>A0A9D2QUF5</accession>
<protein>
    <submittedName>
        <fullName evidence="2">Mu transposase C-terminal domain-containing protein</fullName>
    </submittedName>
</protein>
<evidence type="ECO:0000313" key="2">
    <source>
        <dbReference type="EMBL" id="HJD28248.1"/>
    </source>
</evidence>
<evidence type="ECO:0000259" key="1">
    <source>
        <dbReference type="Pfam" id="PF09299"/>
    </source>
</evidence>
<feature type="non-terminal residue" evidence="2">
    <location>
        <position position="1"/>
    </location>
</feature>